<dbReference type="InterPro" id="IPR000683">
    <property type="entry name" value="Gfo/Idh/MocA-like_OxRdtase_N"/>
</dbReference>
<comment type="similarity">
    <text evidence="2">Belongs to the zinc-containing alcohol dehydrogenase family.</text>
</comment>
<gene>
    <name evidence="7" type="ORF">CQ13_32450</name>
</gene>
<dbReference type="InterPro" id="IPR020843">
    <property type="entry name" value="ER"/>
</dbReference>
<evidence type="ECO:0000256" key="2">
    <source>
        <dbReference type="ARBA" id="ARBA00008072"/>
    </source>
</evidence>
<dbReference type="Gene3D" id="3.30.360.10">
    <property type="entry name" value="Dihydrodipicolinate Reductase, domain 2"/>
    <property type="match status" value="1"/>
</dbReference>
<evidence type="ECO:0000256" key="5">
    <source>
        <dbReference type="ARBA" id="ARBA00023002"/>
    </source>
</evidence>
<dbReference type="SUPFAM" id="SSF50129">
    <property type="entry name" value="GroES-like"/>
    <property type="match status" value="1"/>
</dbReference>
<proteinExistence type="inferred from homology"/>
<dbReference type="PANTHER" id="PTHR43350">
    <property type="entry name" value="NAD-DEPENDENT ALCOHOL DEHYDROGENASE"/>
    <property type="match status" value="1"/>
</dbReference>
<dbReference type="RefSeq" id="WP_063800175.1">
    <property type="nucleotide sequence ID" value="NZ_LLYA01000178.1"/>
</dbReference>
<accession>A0A0R3MJD0</accession>
<dbReference type="CDD" id="cd08255">
    <property type="entry name" value="2-desacetyl-2-hydroxyethyl_bacteriochlorophyllide_like"/>
    <property type="match status" value="1"/>
</dbReference>
<dbReference type="Pfam" id="PF00107">
    <property type="entry name" value="ADH_zinc_N"/>
    <property type="match status" value="1"/>
</dbReference>
<name>A0A0R3MJD0_9BRAD</name>
<keyword evidence="8" id="KW-1185">Reference proteome</keyword>
<sequence length="722" mass="76901">MKIVVQNFKSGVLSVADVPAPRAGAGQVLVRAHSSLISSGTDRAIIGLGKKGYLGKALDRPDLAMKVINRARTEGLWPTYKVVKNLIAEPIPLGYSLVGTALEVGRDVNDISVGDRVACAGLGFANHAELVAVPKNLCVRVPAAVTDEQASYVTLGAIALHGLRQADQQLGATVLVVGLGLVGQLTVQLCVAAGMRVAGLDLDSRKLDMARAAGATVATIPSDPALATQIATMTGGFGVDSVLLTVGSRDSGAVFEDVAKLCRDRARVVVVGDVKMDIARRTYFEKELEILQSRSYGPGRYDPAYEAKGQDYPIGYVRWTERRNLSTFLELIGDGRLDPARLTTHKFSIADATEGYDLVTGKKQDFSVGIVLEYPSEMSPSKSLALSASRRPVSGRIGLGVIGAGTFAKGILLPALMDAQAFHMVGVATGKGISAKSVAERYGASMAHNDGYALLDDPSVQAVVIATRHDSHARYVVEALNRGKHVFVEKPLAISRQELIDVEAAARASSGTLTVGFNRRFSPLVQAMAAHFKGRSEPMAMLYRVNAGRIALKSELGWVHDRESGGGRIIGEACHFIDAMQSVCGSLPESVQVAHVSPRRSDVAADDIVTFTVKFEDGSIGTVHYWSNGDASYPKERFEAFAQERMALLDNLRALDLVAKNKTSRRRSLNVDKGFAAEAAAFAEACRTGNPAISIESLIATTEVTLAVTEALRGVGSEDEIE</sequence>
<keyword evidence="4" id="KW-0862">Zinc</keyword>
<dbReference type="Gene3D" id="3.90.180.10">
    <property type="entry name" value="Medium-chain alcohol dehydrogenases, catalytic domain"/>
    <property type="match status" value="2"/>
</dbReference>
<evidence type="ECO:0000256" key="4">
    <source>
        <dbReference type="ARBA" id="ARBA00022833"/>
    </source>
</evidence>
<dbReference type="InterPro" id="IPR055170">
    <property type="entry name" value="GFO_IDH_MocA-like_dom"/>
</dbReference>
<dbReference type="SMART" id="SM00829">
    <property type="entry name" value="PKS_ER"/>
    <property type="match status" value="1"/>
</dbReference>
<comment type="cofactor">
    <cofactor evidence="1">
        <name>Zn(2+)</name>
        <dbReference type="ChEBI" id="CHEBI:29105"/>
    </cofactor>
</comment>
<keyword evidence="5" id="KW-0560">Oxidoreductase</keyword>
<dbReference type="GO" id="GO:0000166">
    <property type="term" value="F:nucleotide binding"/>
    <property type="evidence" value="ECO:0007669"/>
    <property type="project" value="InterPro"/>
</dbReference>
<keyword evidence="3" id="KW-0479">Metal-binding</keyword>
<comment type="caution">
    <text evidence="7">The sequence shown here is derived from an EMBL/GenBank/DDBJ whole genome shotgun (WGS) entry which is preliminary data.</text>
</comment>
<dbReference type="OrthoDB" id="9792935at2"/>
<organism evidence="7 8">
    <name type="scientific">Bradyrhizobium retamae</name>
    <dbReference type="NCBI Taxonomy" id="1300035"/>
    <lineage>
        <taxon>Bacteria</taxon>
        <taxon>Pseudomonadati</taxon>
        <taxon>Pseudomonadota</taxon>
        <taxon>Alphaproteobacteria</taxon>
        <taxon>Hyphomicrobiales</taxon>
        <taxon>Nitrobacteraceae</taxon>
        <taxon>Bradyrhizobium</taxon>
    </lineage>
</organism>
<dbReference type="SUPFAM" id="SSF51735">
    <property type="entry name" value="NAD(P)-binding Rossmann-fold domains"/>
    <property type="match status" value="2"/>
</dbReference>
<dbReference type="AlphaFoldDB" id="A0A0R3MJD0"/>
<dbReference type="Pfam" id="PF01408">
    <property type="entry name" value="GFO_IDH_MocA"/>
    <property type="match status" value="1"/>
</dbReference>
<evidence type="ECO:0000259" key="6">
    <source>
        <dbReference type="SMART" id="SM00829"/>
    </source>
</evidence>
<evidence type="ECO:0000256" key="3">
    <source>
        <dbReference type="ARBA" id="ARBA00022723"/>
    </source>
</evidence>
<evidence type="ECO:0000256" key="1">
    <source>
        <dbReference type="ARBA" id="ARBA00001947"/>
    </source>
</evidence>
<dbReference type="Proteomes" id="UP000052023">
    <property type="component" value="Unassembled WGS sequence"/>
</dbReference>
<dbReference type="Gene3D" id="3.40.50.720">
    <property type="entry name" value="NAD(P)-binding Rossmann-like Domain"/>
    <property type="match status" value="2"/>
</dbReference>
<dbReference type="EMBL" id="LLYA01000178">
    <property type="protein sequence ID" value="KRR20356.1"/>
    <property type="molecule type" value="Genomic_DNA"/>
</dbReference>
<protein>
    <recommendedName>
        <fullName evidence="6">Enoyl reductase (ER) domain-containing protein</fullName>
    </recommendedName>
</protein>
<dbReference type="GO" id="GO:0016491">
    <property type="term" value="F:oxidoreductase activity"/>
    <property type="evidence" value="ECO:0007669"/>
    <property type="project" value="UniProtKB-KW"/>
</dbReference>
<feature type="domain" description="Enoyl reductase (ER)" evidence="6">
    <location>
        <begin position="11"/>
        <end position="364"/>
    </location>
</feature>
<dbReference type="InterPro" id="IPR036291">
    <property type="entry name" value="NAD(P)-bd_dom_sf"/>
</dbReference>
<dbReference type="Pfam" id="PF22725">
    <property type="entry name" value="GFO_IDH_MocA_C3"/>
    <property type="match status" value="1"/>
</dbReference>
<evidence type="ECO:0000313" key="7">
    <source>
        <dbReference type="EMBL" id="KRR20356.1"/>
    </source>
</evidence>
<dbReference type="GO" id="GO:0046872">
    <property type="term" value="F:metal ion binding"/>
    <property type="evidence" value="ECO:0007669"/>
    <property type="project" value="UniProtKB-KW"/>
</dbReference>
<evidence type="ECO:0000313" key="8">
    <source>
        <dbReference type="Proteomes" id="UP000052023"/>
    </source>
</evidence>
<dbReference type="PANTHER" id="PTHR43350:SF19">
    <property type="entry name" value="D-GULOSIDE 3-DEHYDROGENASE"/>
    <property type="match status" value="1"/>
</dbReference>
<dbReference type="SUPFAM" id="SSF55347">
    <property type="entry name" value="Glyceraldehyde-3-phosphate dehydrogenase-like, C-terminal domain"/>
    <property type="match status" value="1"/>
</dbReference>
<dbReference type="InterPro" id="IPR013149">
    <property type="entry name" value="ADH-like_C"/>
</dbReference>
<reference evidence="7 8" key="1">
    <citation type="submission" date="2014-03" db="EMBL/GenBank/DDBJ databases">
        <title>Bradyrhizobium valentinum sp. nov., isolated from effective nodules of Lupinus mariae-josephae, a lupine endemic of basic-lime soils in Eastern Spain.</title>
        <authorList>
            <person name="Duran D."/>
            <person name="Rey L."/>
            <person name="Navarro A."/>
            <person name="Busquets A."/>
            <person name="Imperial J."/>
            <person name="Ruiz-Argueso T."/>
        </authorList>
    </citation>
    <scope>NUCLEOTIDE SEQUENCE [LARGE SCALE GENOMIC DNA]</scope>
    <source>
        <strain evidence="7 8">Ro19</strain>
    </source>
</reference>
<dbReference type="InterPro" id="IPR011032">
    <property type="entry name" value="GroES-like_sf"/>
</dbReference>